<comment type="function">
    <text evidence="9">Catalyzes the cleavage of thioester bonds from S-palmitoyl-CoA or S-palmitoyl-N-acetylcysteamine (unbranched structures) but does not have activity against palmitoylcysteine or palmitoylated proteins, branched structures or bulky head groups. Conversely, hydrolyzes both long and short chain fatty acyl-CoA substrate.</text>
</comment>
<dbReference type="EMBL" id="BC067144">
    <property type="protein sequence ID" value="AAH67144.1"/>
    <property type="molecule type" value="mRNA"/>
</dbReference>
<dbReference type="PhylomeDB" id="Q6NXD0"/>
<evidence type="ECO:0000256" key="1">
    <source>
        <dbReference type="ARBA" id="ARBA00004371"/>
    </source>
</evidence>
<dbReference type="OrthoDB" id="155976at2759"/>
<keyword evidence="4" id="KW-0378">Hydrolase</keyword>
<comment type="catalytic activity">
    <reaction evidence="8">
        <text>S-hexadecanoyl-N-acetylcysteamine + H2O = N-acetylcysteamine + hexadecanoate + H(+)</text>
        <dbReference type="Rhea" id="RHEA:84099"/>
        <dbReference type="ChEBI" id="CHEBI:7896"/>
        <dbReference type="ChEBI" id="CHEBI:15377"/>
        <dbReference type="ChEBI" id="CHEBI:15378"/>
        <dbReference type="ChEBI" id="CHEBI:74410"/>
        <dbReference type="ChEBI" id="CHEBI:233601"/>
    </reaction>
</comment>
<reference evidence="13" key="4">
    <citation type="journal article" date="2018" name="Environ. Sci. Technol.">
        <title>Molecular Toxicity of Metal Oxide Nanoparticles in Danio rerio.</title>
        <authorList>
            <person name="Hou J."/>
            <person name="Liu H."/>
            <person name="Wang L."/>
            <person name="Duan L."/>
            <person name="Li S."/>
            <person name="Wang X."/>
        </authorList>
    </citation>
    <scope>NUCLEOTIDE SEQUENCE</scope>
</reference>
<evidence type="ECO:0000313" key="11">
    <source>
        <dbReference type="EMBL" id="AAH67144.1"/>
    </source>
</evidence>
<dbReference type="FunFam" id="3.40.50.1820:FF:000037">
    <property type="entry name" value="Lysosomal thioesterase PPT2 homolog"/>
    <property type="match status" value="1"/>
</dbReference>
<gene>
    <name evidence="13 14" type="primary">ppt2a.4</name>
    <name evidence="11 13" type="ORF">zgc:77118</name>
</gene>
<organism evidence="11">
    <name type="scientific">Danio rerio</name>
    <name type="common">Zebrafish</name>
    <name type="synonym">Brachydanio rerio</name>
    <dbReference type="NCBI Taxonomy" id="7955"/>
    <lineage>
        <taxon>Eukaryota</taxon>
        <taxon>Metazoa</taxon>
        <taxon>Chordata</taxon>
        <taxon>Craniata</taxon>
        <taxon>Vertebrata</taxon>
        <taxon>Euteleostomi</taxon>
        <taxon>Actinopterygii</taxon>
        <taxon>Neopterygii</taxon>
        <taxon>Teleostei</taxon>
        <taxon>Ostariophysi</taxon>
        <taxon>Cypriniformes</taxon>
        <taxon>Danionidae</taxon>
        <taxon>Danioninae</taxon>
        <taxon>Danio</taxon>
    </lineage>
</organism>
<keyword evidence="6" id="KW-0458">Lysosome</keyword>
<sequence length="291" mass="32415">MADGCRPCVFILVVLLLLPSAIMAYRPVIIIHGLFGGPVQMTPLVNLIKESHPGTSVTAVSLYDYTDSVKPMWDQVEGFKKVLQPIIESTGDGVHLICYSQGGLICRGVLATLPQHNAHSVIFLSSPLAGQYGVTRAISGVFPKLPKSSLHNVCYTELGQKTSFCSYWNDPHHREKYLNSSVFLAPLNGEVEHVNSTEWRNNFLRIKTMVLIGGPNDGVILPWQSSMFGSFDSDGKVIDMENQDFYVRDTFGLKTLKSQSAVWKCIVPGVKHNFWPSDPRVFQNCIEKWLT</sequence>
<evidence type="ECO:0000313" key="12">
    <source>
        <dbReference type="Proteomes" id="UP000000437"/>
    </source>
</evidence>
<evidence type="ECO:0000256" key="3">
    <source>
        <dbReference type="ARBA" id="ARBA00022729"/>
    </source>
</evidence>
<dbReference type="ESTHER" id="danre-q6nxd0">
    <property type="family name" value="Palmitoyl-protein_thioesterase"/>
</dbReference>
<accession>Q6NXD0</accession>
<reference evidence="13" key="5">
    <citation type="journal article" date="2018" name="Nat. Struct. Mol. Biol.">
        <title>Analyses of mRNA structure dynamics identify embryonic gene regulatory programs.</title>
        <authorList>
            <person name="Beaudoin J.D."/>
            <person name="Novoa E.M."/>
            <person name="Vejnar C.E."/>
            <person name="Yartseva V."/>
            <person name="Takacs C.M."/>
            <person name="Kellis M."/>
            <person name="Giraldez A.J."/>
        </authorList>
    </citation>
    <scope>NUCLEOTIDE SEQUENCE</scope>
</reference>
<evidence type="ECO:0000313" key="13">
    <source>
        <dbReference type="RefSeq" id="NP_998074.1"/>
    </source>
</evidence>
<dbReference type="ZFIN" id="ZDB-GENE-040426-2211">
    <property type="gene designation" value="ppt2a.4"/>
</dbReference>
<dbReference type="GO" id="GO:0005764">
    <property type="term" value="C:lysosome"/>
    <property type="evidence" value="ECO:0000318"/>
    <property type="project" value="GO_Central"/>
</dbReference>
<dbReference type="CTD" id="405845"/>
<dbReference type="Pfam" id="PF02089">
    <property type="entry name" value="Palm_thioest"/>
    <property type="match status" value="1"/>
</dbReference>
<dbReference type="GO" id="GO:0016790">
    <property type="term" value="F:thiolester hydrolase activity"/>
    <property type="evidence" value="ECO:0007669"/>
    <property type="project" value="UniProtKB-ARBA"/>
</dbReference>
<dbReference type="RefSeq" id="NP_998074.1">
    <property type="nucleotide sequence ID" value="NM_212909.1"/>
</dbReference>
<dbReference type="GO" id="GO:0005576">
    <property type="term" value="C:extracellular region"/>
    <property type="evidence" value="ECO:0000318"/>
    <property type="project" value="GO_Central"/>
</dbReference>
<dbReference type="AGR" id="ZFIN:ZDB-GENE-040426-2211"/>
<evidence type="ECO:0000256" key="9">
    <source>
        <dbReference type="ARBA" id="ARBA00093353"/>
    </source>
</evidence>
<comment type="subcellular location">
    <subcellularLocation>
        <location evidence="1">Lysosome</location>
    </subcellularLocation>
</comment>
<reference evidence="12" key="2">
    <citation type="journal article" date="2013" name="Nature">
        <title>The zebrafish reference genome sequence and its relationship to the human genome.</title>
        <authorList>
            <consortium name="Genome Reference Consortium Zebrafish"/>
            <person name="Howe K."/>
            <person name="Clark M.D."/>
            <person name="Torroja C.F."/>
            <person name="Torrance J."/>
            <person name="Berthelot C."/>
            <person name="Muffato M."/>
            <person name="Collins J.E."/>
            <person name="Humphray S."/>
            <person name="McLaren K."/>
            <person name="Matthews L."/>
            <person name="McLaren S."/>
            <person name="Sealy I."/>
            <person name="Caccamo M."/>
            <person name="Churcher C."/>
            <person name="Scott C."/>
            <person name="Barrett J.C."/>
            <person name="Koch R."/>
            <person name="Rauch G.J."/>
            <person name="White S."/>
            <person name="Chow W."/>
            <person name="Kilian B."/>
            <person name="Quintais L.T."/>
            <person name="Guerra-Assuncao J.A."/>
            <person name="Zhou Y."/>
            <person name="Gu Y."/>
            <person name="Yen J."/>
            <person name="Vogel J.H."/>
            <person name="Eyre T."/>
            <person name="Redmond S."/>
            <person name="Banerjee R."/>
            <person name="Chi J."/>
            <person name="Fu B."/>
            <person name="Langley E."/>
            <person name="Maguire S.F."/>
            <person name="Laird G.K."/>
            <person name="Lloyd D."/>
            <person name="Kenyon E."/>
            <person name="Donaldson S."/>
            <person name="Sehra H."/>
            <person name="Almeida-King J."/>
            <person name="Loveland J."/>
            <person name="Trevanion S."/>
            <person name="Jones M."/>
            <person name="Quail M."/>
            <person name="Willey D."/>
            <person name="Hunt A."/>
            <person name="Burton J."/>
            <person name="Sims S."/>
            <person name="McLay K."/>
            <person name="Plumb B."/>
            <person name="Davis J."/>
            <person name="Clee C."/>
            <person name="Oliver K."/>
            <person name="Clark R."/>
            <person name="Riddle C."/>
            <person name="Elliot D."/>
            <person name="Eliott D."/>
            <person name="Threadgold G."/>
            <person name="Harden G."/>
            <person name="Ware D."/>
            <person name="Begum S."/>
            <person name="Mortimore B."/>
            <person name="Mortimer B."/>
            <person name="Kerry G."/>
            <person name="Heath P."/>
            <person name="Phillimore B."/>
            <person name="Tracey A."/>
            <person name="Corby N."/>
            <person name="Dunn M."/>
            <person name="Johnson C."/>
            <person name="Wood J."/>
            <person name="Clark S."/>
            <person name="Pelan S."/>
            <person name="Griffiths G."/>
            <person name="Smith M."/>
            <person name="Glithero R."/>
            <person name="Howden P."/>
            <person name="Barker N."/>
            <person name="Lloyd C."/>
            <person name="Stevens C."/>
            <person name="Harley J."/>
            <person name="Holt K."/>
            <person name="Panagiotidis G."/>
            <person name="Lovell J."/>
            <person name="Beasley H."/>
            <person name="Henderson C."/>
            <person name="Gordon D."/>
            <person name="Auger K."/>
            <person name="Wright D."/>
            <person name="Collins J."/>
            <person name="Raisen C."/>
            <person name="Dyer L."/>
            <person name="Leung K."/>
            <person name="Robertson L."/>
            <person name="Ambridge K."/>
            <person name="Leongamornlert D."/>
            <person name="McGuire S."/>
            <person name="Gilderthorp R."/>
            <person name="Griffiths C."/>
            <person name="Manthravadi D."/>
            <person name="Nichol S."/>
            <person name="Barker G."/>
            <person name="Whitehead S."/>
            <person name="Kay M."/>
            <person name="Brown J."/>
            <person name="Murnane C."/>
            <person name="Gray E."/>
            <person name="Humphries M."/>
            <person name="Sycamore N."/>
            <person name="Barker D."/>
            <person name="Saunders D."/>
            <person name="Wallis J."/>
            <person name="Babbage A."/>
            <person name="Hammond S."/>
            <person name="Mashreghi-Mohammadi M."/>
            <person name="Barr L."/>
            <person name="Martin S."/>
            <person name="Wray P."/>
            <person name="Ellington A."/>
            <person name="Matthews N."/>
            <person name="Ellwood M."/>
            <person name="Woodmansey R."/>
            <person name="Clark G."/>
            <person name="Cooper J."/>
            <person name="Cooper J."/>
            <person name="Tromans A."/>
            <person name="Grafham D."/>
            <person name="Skuce C."/>
            <person name="Pandian R."/>
            <person name="Andrews R."/>
            <person name="Harrison E."/>
            <person name="Kimberley A."/>
            <person name="Garnett J."/>
            <person name="Fosker N."/>
            <person name="Hall R."/>
            <person name="Garner P."/>
            <person name="Kelly D."/>
            <person name="Bird C."/>
            <person name="Palmer S."/>
            <person name="Gehring I."/>
            <person name="Berger A."/>
            <person name="Dooley C.M."/>
            <person name="Ersan-Urun Z."/>
            <person name="Eser C."/>
            <person name="Geiger H."/>
            <person name="Geisler M."/>
            <person name="Karotki L."/>
            <person name="Kirn A."/>
            <person name="Konantz J."/>
            <person name="Konantz M."/>
            <person name="Oberlander M."/>
            <person name="Rudolph-Geiger S."/>
            <person name="Teucke M."/>
            <person name="Lanz C."/>
            <person name="Raddatz G."/>
            <person name="Osoegawa K."/>
            <person name="Zhu B."/>
            <person name="Rapp A."/>
            <person name="Widaa S."/>
            <person name="Langford C."/>
            <person name="Yang F."/>
            <person name="Schuster S.C."/>
            <person name="Carter N.P."/>
            <person name="Harrow J."/>
            <person name="Ning Z."/>
            <person name="Herrero J."/>
            <person name="Searle S.M."/>
            <person name="Enright A."/>
            <person name="Geisler R."/>
            <person name="Plasterk R.H."/>
            <person name="Lee C."/>
            <person name="Westerfield M."/>
            <person name="de Jong P.J."/>
            <person name="Zon L.I."/>
            <person name="Postlethwait J.H."/>
            <person name="Nusslein-Volhard C."/>
            <person name="Hubbard T.J."/>
            <person name="Roest Crollius H."/>
            <person name="Rogers J."/>
            <person name="Stemple D.L."/>
        </authorList>
    </citation>
    <scope>NUCLEOTIDE SEQUENCE [LARGE SCALE GENOMIC DNA]</scope>
</reference>
<evidence type="ECO:0000256" key="5">
    <source>
        <dbReference type="ARBA" id="ARBA00023180"/>
    </source>
</evidence>
<evidence type="ECO:0000256" key="8">
    <source>
        <dbReference type="ARBA" id="ARBA00093223"/>
    </source>
</evidence>
<feature type="chain" id="PRO_5035036008" description="palmitoyl-CoA hydrolase" evidence="10 13">
    <location>
        <begin position="25"/>
        <end position="291"/>
    </location>
</feature>
<dbReference type="KEGG" id="dre:405845"/>
<dbReference type="SUPFAM" id="SSF53474">
    <property type="entry name" value="alpha/beta-Hydrolases"/>
    <property type="match status" value="1"/>
</dbReference>
<dbReference type="Proteomes" id="UP000000437">
    <property type="component" value="Chromosome 15"/>
</dbReference>
<dbReference type="AlphaFoldDB" id="Q6NXD0"/>
<feature type="signal peptide" evidence="10">
    <location>
        <begin position="1"/>
        <end position="24"/>
    </location>
</feature>
<dbReference type="EC" id="3.1.2.2" evidence="7"/>
<reference evidence="11" key="1">
    <citation type="submission" date="2004-03" db="EMBL/GenBank/DDBJ databases">
        <authorList>
            <consortium name="NIH - Zebrafish Gene Collection (ZGC) project"/>
        </authorList>
    </citation>
    <scope>NUCLEOTIDE SEQUENCE [LARGE SCALE MRNA]</scope>
    <source>
        <tissue evidence="11">Kidney</tissue>
    </source>
</reference>
<dbReference type="PANTHER" id="PTHR11247">
    <property type="entry name" value="PALMITOYL-PROTEIN THIOESTERASE/DOLICHYLDIPHOSPHATASE 1"/>
    <property type="match status" value="1"/>
</dbReference>
<keyword evidence="5" id="KW-0325">Glycoprotein</keyword>
<evidence type="ECO:0000313" key="14">
    <source>
        <dbReference type="ZFIN" id="ZDB-GENE-040426-2211"/>
    </source>
</evidence>
<dbReference type="GeneID" id="405845"/>
<evidence type="ECO:0000256" key="4">
    <source>
        <dbReference type="ARBA" id="ARBA00022801"/>
    </source>
</evidence>
<keyword evidence="3 10" id="KW-0732">Signal</keyword>
<dbReference type="Gene3D" id="3.40.50.1820">
    <property type="entry name" value="alpha/beta hydrolase"/>
    <property type="match status" value="1"/>
</dbReference>
<evidence type="ECO:0000256" key="7">
    <source>
        <dbReference type="ARBA" id="ARBA00038848"/>
    </source>
</evidence>
<reference evidence="13" key="3">
    <citation type="journal article" date="2015" name="Nat. Commun.">
        <title>RFX transcription factors are essential for hearing in mice.</title>
        <authorList>
            <person name="Elkon R."/>
            <person name="Milon B."/>
            <person name="Morrison L."/>
            <person name="Shah M."/>
            <person name="Vijayakumar S."/>
            <person name="Racherla M."/>
            <person name="Leitch C.C."/>
            <person name="Silipino L."/>
            <person name="Hadi S."/>
            <person name="Weiss-Gayet M."/>
            <person name="Barras E."/>
            <person name="Schmid C.D."/>
            <person name="Ait-Lounis A."/>
            <person name="Barnes A."/>
            <person name="Song Y."/>
            <person name="Eisenman D.J."/>
            <person name="Eliyahu E."/>
            <person name="Frolenkov G.I."/>
            <person name="Strome S.E."/>
            <person name="Durand B."/>
            <person name="Zaghloul N.A."/>
            <person name="Jones S.M."/>
            <person name="Reith W."/>
            <person name="Hertzano R."/>
        </authorList>
    </citation>
    <scope>NUCLEOTIDE SEQUENCE</scope>
</reference>
<name>Q6NXD0_DANRE</name>
<proteinExistence type="evidence at transcript level"/>
<dbReference type="InterPro" id="IPR029058">
    <property type="entry name" value="AB_hydrolase_fold"/>
</dbReference>
<evidence type="ECO:0000256" key="10">
    <source>
        <dbReference type="SAM" id="SignalP"/>
    </source>
</evidence>
<evidence type="ECO:0000256" key="2">
    <source>
        <dbReference type="ARBA" id="ARBA00010758"/>
    </source>
</evidence>
<reference evidence="13" key="6">
    <citation type="journal article" date="2020" name="Front. Genet.">
        <title>Functional Characterization and Expression Analyses Show Differential Roles of Maternal and Zygotic Dgcr8 in Early Embryonic Development.</title>
        <authorList>
            <person name="Zhu Z."/>
            <person name="Liu Y."/>
            <person name="Xu W."/>
            <person name="Liu T."/>
            <person name="Xie Y."/>
            <person name="Sham K.W.Y."/>
            <person name="Sha O."/>
            <person name="Cheng C.H.K."/>
        </authorList>
    </citation>
    <scope>NUCLEOTIDE SEQUENCE</scope>
</reference>
<evidence type="ECO:0000256" key="6">
    <source>
        <dbReference type="ARBA" id="ARBA00023228"/>
    </source>
</evidence>
<reference evidence="13" key="7">
    <citation type="journal article" date="2021" name="Mol. Genet. Metab.">
        <title>Zebrafish model of human Zellweger syndrome reveals organ-specific accumulation of distinct fatty acid species and widespread gene expression changes.</title>
        <authorList>
            <person name="Takashima S."/>
            <person name="Takemoto S."/>
            <person name="Toyoshi K."/>
            <person name="Ohba A."/>
            <person name="Shimozawa N."/>
        </authorList>
    </citation>
    <scope>NUCLEOTIDE SEQUENCE</scope>
</reference>
<dbReference type="GO" id="GO:0098599">
    <property type="term" value="F:palmitoyl hydrolase activity"/>
    <property type="evidence" value="ECO:0000318"/>
    <property type="project" value="GO_Central"/>
</dbReference>
<reference evidence="13" key="8">
    <citation type="submission" date="2025-04" db="UniProtKB">
        <authorList>
            <consortium name="RefSeq"/>
        </authorList>
    </citation>
    <scope>IDENTIFICATION</scope>
</reference>
<dbReference type="PANTHER" id="PTHR11247:SF71">
    <property type="entry name" value="ZGC:66024"/>
    <property type="match status" value="1"/>
</dbReference>
<keyword evidence="12" id="KW-1185">Reference proteome</keyword>
<comment type="similarity">
    <text evidence="2">Belongs to the palmitoyl-protein thioesterase family.</text>
</comment>
<protein>
    <recommendedName>
        <fullName evidence="7">palmitoyl-CoA hydrolase</fullName>
        <ecNumber evidence="7">3.1.2.2</ecNumber>
    </recommendedName>
</protein>